<accession>A0A8M1HB20</accession>
<feature type="compositionally biased region" description="Polar residues" evidence="1">
    <location>
        <begin position="374"/>
        <end position="383"/>
    </location>
</feature>
<feature type="domain" description="SET" evidence="2">
    <location>
        <begin position="26"/>
        <end position="147"/>
    </location>
</feature>
<evidence type="ECO:0000259" key="2">
    <source>
        <dbReference type="PROSITE" id="PS50280"/>
    </source>
</evidence>
<organism evidence="3 4">
    <name type="scientific">Betta splendens</name>
    <name type="common">Siamese fighting fish</name>
    <dbReference type="NCBI Taxonomy" id="158456"/>
    <lineage>
        <taxon>Eukaryota</taxon>
        <taxon>Metazoa</taxon>
        <taxon>Chordata</taxon>
        <taxon>Craniata</taxon>
        <taxon>Vertebrata</taxon>
        <taxon>Euteleostomi</taxon>
        <taxon>Actinopterygii</taxon>
        <taxon>Neopterygii</taxon>
        <taxon>Teleostei</taxon>
        <taxon>Neoteleostei</taxon>
        <taxon>Acanthomorphata</taxon>
        <taxon>Anabantaria</taxon>
        <taxon>Anabantiformes</taxon>
        <taxon>Anabantoidei</taxon>
        <taxon>Osphronemidae</taxon>
        <taxon>Betta</taxon>
    </lineage>
</organism>
<dbReference type="Gene3D" id="2.170.270.10">
    <property type="entry name" value="SET domain"/>
    <property type="match status" value="1"/>
</dbReference>
<evidence type="ECO:0000313" key="3">
    <source>
        <dbReference type="Proteomes" id="UP000515150"/>
    </source>
</evidence>
<dbReference type="SUPFAM" id="SSF82199">
    <property type="entry name" value="SET domain"/>
    <property type="match status" value="1"/>
</dbReference>
<dbReference type="RefSeq" id="XP_040925644.1">
    <property type="nucleotide sequence ID" value="XM_041069710.2"/>
</dbReference>
<dbReference type="Proteomes" id="UP000515150">
    <property type="component" value="Unplaced"/>
</dbReference>
<proteinExistence type="predicted"/>
<protein>
    <submittedName>
        <fullName evidence="4">Protein starmaker-like isoform X27</fullName>
    </submittedName>
</protein>
<feature type="compositionally biased region" description="Polar residues" evidence="1">
    <location>
        <begin position="184"/>
        <end position="276"/>
    </location>
</feature>
<dbReference type="InterPro" id="IPR046341">
    <property type="entry name" value="SET_dom_sf"/>
</dbReference>
<dbReference type="PANTHER" id="PTHR46167">
    <property type="entry name" value="N-LYSINE METHYLTRANSFERASE KMT5A"/>
    <property type="match status" value="1"/>
</dbReference>
<sequence>MATIRRRNTPLKDAIAHATRAIDKARELEVKYINSFKGRGLFAKVPYQKGDFIVEYRGELISSQESERRRGIYHSKCTVFMFDFCWKERMWCIDAAQEDDSLGRLVNDDHIYPNCKMKRVIAEGKPHLCLFALRDIKAGEEITYDYGGSDWPWRKQAKVQETASDTLSSEEVPQSPSPSKMQAKVQNTAADTLSSEEVPQSPSFSEMQAKTQETSADTLSSEEVPQSPSLSEMQAKTQETSADTLSSEEVPQSPSLSEMQAKTQETSADTLSSEEVPQSPLFSEMQAKTQETSADTLSSEEVPQSPSLFEMQAKTQETGADTLSSEEVPQSPSLSHMQSLQEAGVFHSMKTIKSEPLVNYTDSDDESPSISPDQLKSTCQMTRQLDLDEHFDFTSDPSENAHEDSDNEAASESEPQENVDEDNDSGAACGSGSQESVDVLDDSINGAACKSQECLVKCNQTEDGKATLTDVSDSAPHQSFMATTYKSPKQIGRQVFKRRKWENEEVQAVERHLMHFITSCRVPGKLEIDKCLGVENVALKDRDWLSIKFYVKNRITALKRKAFETGL</sequence>
<dbReference type="PANTHER" id="PTHR46167:SF1">
    <property type="entry name" value="N-LYSINE METHYLTRANSFERASE KMT5A"/>
    <property type="match status" value="1"/>
</dbReference>
<dbReference type="GeneID" id="121202050"/>
<feature type="region of interest" description="Disordered" evidence="1">
    <location>
        <begin position="157"/>
        <end position="437"/>
    </location>
</feature>
<dbReference type="GO" id="GO:0042799">
    <property type="term" value="F:histone H4K20 methyltransferase activity"/>
    <property type="evidence" value="ECO:0007669"/>
    <property type="project" value="TreeGrafter"/>
</dbReference>
<feature type="compositionally biased region" description="Low complexity" evidence="1">
    <location>
        <begin position="169"/>
        <end position="179"/>
    </location>
</feature>
<dbReference type="GO" id="GO:0043516">
    <property type="term" value="P:regulation of DNA damage response, signal transduction by p53 class mediator"/>
    <property type="evidence" value="ECO:0007669"/>
    <property type="project" value="TreeGrafter"/>
</dbReference>
<feature type="compositionally biased region" description="Polar residues" evidence="1">
    <location>
        <begin position="286"/>
        <end position="341"/>
    </location>
</feature>
<keyword evidence="3" id="KW-1185">Reference proteome</keyword>
<dbReference type="PROSITE" id="PS50280">
    <property type="entry name" value="SET"/>
    <property type="match status" value="1"/>
</dbReference>
<dbReference type="GO" id="GO:0005700">
    <property type="term" value="C:polytene chromosome"/>
    <property type="evidence" value="ECO:0007669"/>
    <property type="project" value="TreeGrafter"/>
</dbReference>
<reference evidence="4" key="1">
    <citation type="submission" date="2025-08" db="UniProtKB">
        <authorList>
            <consortium name="RefSeq"/>
        </authorList>
    </citation>
    <scope>IDENTIFICATION</scope>
</reference>
<dbReference type="GO" id="GO:0006357">
    <property type="term" value="P:regulation of transcription by RNA polymerase II"/>
    <property type="evidence" value="ECO:0007669"/>
    <property type="project" value="TreeGrafter"/>
</dbReference>
<dbReference type="AlphaFoldDB" id="A0A8M1HB20"/>
<dbReference type="SMART" id="SM00317">
    <property type="entry name" value="SET"/>
    <property type="match status" value="1"/>
</dbReference>
<feature type="compositionally biased region" description="Basic and acidic residues" evidence="1">
    <location>
        <begin position="385"/>
        <end position="404"/>
    </location>
</feature>
<gene>
    <name evidence="4" type="primary">LOC121202050</name>
</gene>
<evidence type="ECO:0000256" key="1">
    <source>
        <dbReference type="SAM" id="MobiDB-lite"/>
    </source>
</evidence>
<dbReference type="GO" id="GO:0005634">
    <property type="term" value="C:nucleus"/>
    <property type="evidence" value="ECO:0007669"/>
    <property type="project" value="TreeGrafter"/>
</dbReference>
<dbReference type="InterPro" id="IPR051760">
    <property type="entry name" value="KMT5A"/>
</dbReference>
<feature type="compositionally biased region" description="Acidic residues" evidence="1">
    <location>
        <begin position="405"/>
        <end position="424"/>
    </location>
</feature>
<name>A0A8M1HB20_BETSP</name>
<dbReference type="Pfam" id="PF00856">
    <property type="entry name" value="SET"/>
    <property type="match status" value="1"/>
</dbReference>
<evidence type="ECO:0000313" key="4">
    <source>
        <dbReference type="RefSeq" id="XP_040925644.1"/>
    </source>
</evidence>
<dbReference type="InterPro" id="IPR001214">
    <property type="entry name" value="SET_dom"/>
</dbReference>